<gene>
    <name evidence="3" type="primary">MADS14</name>
    <name evidence="3" type="ORF">KSP40_PGU014525</name>
</gene>
<keyword evidence="1" id="KW-0175">Coiled coil</keyword>
<protein>
    <submittedName>
        <fullName evidence="3">MADS-box transcription factor 14</fullName>
    </submittedName>
</protein>
<feature type="domain" description="K-box" evidence="2">
    <location>
        <begin position="26"/>
        <end position="127"/>
    </location>
</feature>
<name>A0ABR2MBZ1_9ASPA</name>
<evidence type="ECO:0000256" key="1">
    <source>
        <dbReference type="SAM" id="Coils"/>
    </source>
</evidence>
<dbReference type="PROSITE" id="PS51297">
    <property type="entry name" value="K_BOX"/>
    <property type="match status" value="1"/>
</dbReference>
<dbReference type="Pfam" id="PF01486">
    <property type="entry name" value="K-box"/>
    <property type="match status" value="1"/>
</dbReference>
<dbReference type="Proteomes" id="UP001412067">
    <property type="component" value="Unassembled WGS sequence"/>
</dbReference>
<feature type="coiled-coil region" evidence="1">
    <location>
        <begin position="65"/>
        <end position="107"/>
    </location>
</feature>
<dbReference type="InterPro" id="IPR002487">
    <property type="entry name" value="TF_Kbox"/>
</dbReference>
<reference evidence="3 4" key="1">
    <citation type="journal article" date="2022" name="Nat. Plants">
        <title>Genomes of leafy and leafless Platanthera orchids illuminate the evolution of mycoheterotrophy.</title>
        <authorList>
            <person name="Li M.H."/>
            <person name="Liu K.W."/>
            <person name="Li Z."/>
            <person name="Lu H.C."/>
            <person name="Ye Q.L."/>
            <person name="Zhang D."/>
            <person name="Wang J.Y."/>
            <person name="Li Y.F."/>
            <person name="Zhong Z.M."/>
            <person name="Liu X."/>
            <person name="Yu X."/>
            <person name="Liu D.K."/>
            <person name="Tu X.D."/>
            <person name="Liu B."/>
            <person name="Hao Y."/>
            <person name="Liao X.Y."/>
            <person name="Jiang Y.T."/>
            <person name="Sun W.H."/>
            <person name="Chen J."/>
            <person name="Chen Y.Q."/>
            <person name="Ai Y."/>
            <person name="Zhai J.W."/>
            <person name="Wu S.S."/>
            <person name="Zhou Z."/>
            <person name="Hsiao Y.Y."/>
            <person name="Wu W.L."/>
            <person name="Chen Y.Y."/>
            <person name="Lin Y.F."/>
            <person name="Hsu J.L."/>
            <person name="Li C.Y."/>
            <person name="Wang Z.W."/>
            <person name="Zhao X."/>
            <person name="Zhong W.Y."/>
            <person name="Ma X.K."/>
            <person name="Ma L."/>
            <person name="Huang J."/>
            <person name="Chen G.Z."/>
            <person name="Huang M.Z."/>
            <person name="Huang L."/>
            <person name="Peng D.H."/>
            <person name="Luo Y.B."/>
            <person name="Zou S.Q."/>
            <person name="Chen S.P."/>
            <person name="Lan S."/>
            <person name="Tsai W.C."/>
            <person name="Van de Peer Y."/>
            <person name="Liu Z.J."/>
        </authorList>
    </citation>
    <scope>NUCLEOTIDE SEQUENCE [LARGE SCALE GENOMIC DNA]</scope>
    <source>
        <strain evidence="3">Lor288</strain>
    </source>
</reference>
<keyword evidence="4" id="KW-1185">Reference proteome</keyword>
<evidence type="ECO:0000259" key="2">
    <source>
        <dbReference type="PROSITE" id="PS51297"/>
    </source>
</evidence>
<accession>A0ABR2MBZ1</accession>
<dbReference type="EMBL" id="JBBWWR010000009">
    <property type="protein sequence ID" value="KAK8961694.1"/>
    <property type="molecule type" value="Genomic_DNA"/>
</dbReference>
<evidence type="ECO:0000313" key="3">
    <source>
        <dbReference type="EMBL" id="KAK8961694.1"/>
    </source>
</evidence>
<organism evidence="3 4">
    <name type="scientific">Platanthera guangdongensis</name>
    <dbReference type="NCBI Taxonomy" id="2320717"/>
    <lineage>
        <taxon>Eukaryota</taxon>
        <taxon>Viridiplantae</taxon>
        <taxon>Streptophyta</taxon>
        <taxon>Embryophyta</taxon>
        <taxon>Tracheophyta</taxon>
        <taxon>Spermatophyta</taxon>
        <taxon>Magnoliopsida</taxon>
        <taxon>Liliopsida</taxon>
        <taxon>Asparagales</taxon>
        <taxon>Orchidaceae</taxon>
        <taxon>Orchidoideae</taxon>
        <taxon>Orchideae</taxon>
        <taxon>Orchidinae</taxon>
        <taxon>Platanthera</taxon>
    </lineage>
</organism>
<comment type="caution">
    <text evidence="3">The sequence shown here is derived from an EMBL/GenBank/DDBJ whole genome shotgun (WGS) entry which is preliminary data.</text>
</comment>
<sequence>MEKILEKHERYSYAEKALFHNDSDPQADWRHEYNKLKARSQILQNNQRSNLLVHLMGEQLDTLSIKELQNLEQQLECSLKHIRSRKEKLLQEQNKTMEKEIKAKEKALASAQNPVLEQQKHSTQHFLISGSSPYPTTRYYQQMPDKETSPQAQLSLGSSLLPPWMLNRLNG</sequence>
<proteinExistence type="predicted"/>
<evidence type="ECO:0000313" key="4">
    <source>
        <dbReference type="Proteomes" id="UP001412067"/>
    </source>
</evidence>